<dbReference type="Proteomes" id="UP000235584">
    <property type="component" value="Chromosome"/>
</dbReference>
<evidence type="ECO:0000256" key="6">
    <source>
        <dbReference type="ARBA" id="ARBA00023002"/>
    </source>
</evidence>
<evidence type="ECO:0000256" key="7">
    <source>
        <dbReference type="ARBA" id="ARBA00023027"/>
    </source>
</evidence>
<dbReference type="Gene3D" id="3.20.20.70">
    <property type="entry name" value="Aldolase class I"/>
    <property type="match status" value="1"/>
</dbReference>
<protein>
    <submittedName>
        <fullName evidence="10">Guanosine monophosphate reductase</fullName>
    </submittedName>
</protein>
<evidence type="ECO:0000256" key="5">
    <source>
        <dbReference type="ARBA" id="ARBA00022958"/>
    </source>
</evidence>
<keyword evidence="5" id="KW-0630">Potassium</keyword>
<dbReference type="SUPFAM" id="SSF51412">
    <property type="entry name" value="Inosine monophosphate dehydrogenase (IMPDH)"/>
    <property type="match status" value="1"/>
</dbReference>
<dbReference type="PANTHER" id="PTHR11911">
    <property type="entry name" value="INOSINE-5-MONOPHOSPHATE DEHYDROGENASE RELATED"/>
    <property type="match status" value="1"/>
</dbReference>
<dbReference type="Pfam" id="PF00478">
    <property type="entry name" value="IMPDH"/>
    <property type="match status" value="1"/>
</dbReference>
<feature type="domain" description="IMP dehydrogenase/GMP reductase" evidence="9">
    <location>
        <begin position="13"/>
        <end position="347"/>
    </location>
</feature>
<accession>A0A2K9NXF8</accession>
<keyword evidence="11" id="KW-1185">Reference proteome</keyword>
<evidence type="ECO:0000256" key="8">
    <source>
        <dbReference type="ARBA" id="ARBA00048028"/>
    </source>
</evidence>
<keyword evidence="6" id="KW-0560">Oxidoreductase</keyword>
<keyword evidence="7" id="KW-0520">NAD</keyword>
<gene>
    <name evidence="10" type="ORF">C0V70_11180</name>
</gene>
<evidence type="ECO:0000313" key="10">
    <source>
        <dbReference type="EMBL" id="AUO00204.1"/>
    </source>
</evidence>
<comment type="similarity">
    <text evidence="2">Belongs to the IMPDH/GMPR family.</text>
</comment>
<evidence type="ECO:0000313" key="11">
    <source>
        <dbReference type="Proteomes" id="UP000235584"/>
    </source>
</evidence>
<dbReference type="InterPro" id="IPR005990">
    <property type="entry name" value="IMP_DH"/>
</dbReference>
<keyword evidence="4" id="KW-0658">Purine biosynthesis</keyword>
<organism evidence="10 11">
    <name type="scientific">Bacteriovorax stolpii</name>
    <name type="common">Bdellovibrio stolpii</name>
    <dbReference type="NCBI Taxonomy" id="960"/>
    <lineage>
        <taxon>Bacteria</taxon>
        <taxon>Pseudomonadati</taxon>
        <taxon>Bdellovibrionota</taxon>
        <taxon>Bacteriovoracia</taxon>
        <taxon>Bacteriovoracales</taxon>
        <taxon>Bacteriovoracaceae</taxon>
        <taxon>Bacteriovorax</taxon>
    </lineage>
</organism>
<reference evidence="10 11" key="1">
    <citation type="submission" date="2018-01" db="EMBL/GenBank/DDBJ databases">
        <title>Complete genome sequence of Bacteriovorax stolpii DSM12778.</title>
        <authorList>
            <person name="Tang B."/>
            <person name="Chang J."/>
        </authorList>
    </citation>
    <scope>NUCLEOTIDE SEQUENCE [LARGE SCALE GENOMIC DNA]</scope>
    <source>
        <strain evidence="10 11">DSM 12778</strain>
    </source>
</reference>
<dbReference type="InterPro" id="IPR015875">
    <property type="entry name" value="IMP_DH/GMP_Rdtase_CS"/>
</dbReference>
<evidence type="ECO:0000256" key="4">
    <source>
        <dbReference type="ARBA" id="ARBA00022755"/>
    </source>
</evidence>
<dbReference type="KEGG" id="bsto:C0V70_11180"/>
<dbReference type="EMBL" id="CP025704">
    <property type="protein sequence ID" value="AUO00204.1"/>
    <property type="molecule type" value="Genomic_DNA"/>
</dbReference>
<dbReference type="InterPro" id="IPR001093">
    <property type="entry name" value="IMP_DH_GMPRt"/>
</dbReference>
<dbReference type="InterPro" id="IPR013785">
    <property type="entry name" value="Aldolase_TIM"/>
</dbReference>
<keyword evidence="3" id="KW-0332">GMP biosynthesis</keyword>
<dbReference type="GO" id="GO:0005737">
    <property type="term" value="C:cytoplasm"/>
    <property type="evidence" value="ECO:0007669"/>
    <property type="project" value="TreeGrafter"/>
</dbReference>
<dbReference type="PANTHER" id="PTHR11911:SF111">
    <property type="entry name" value="INOSINE-5'-MONOPHOSPHATE DEHYDROGENASE"/>
    <property type="match status" value="1"/>
</dbReference>
<dbReference type="PROSITE" id="PS00487">
    <property type="entry name" value="IMP_DH_GMP_RED"/>
    <property type="match status" value="1"/>
</dbReference>
<dbReference type="SMART" id="SM01240">
    <property type="entry name" value="IMPDH"/>
    <property type="match status" value="1"/>
</dbReference>
<comment type="catalytic activity">
    <reaction evidence="8">
        <text>IMP + NAD(+) + H2O = XMP + NADH + H(+)</text>
        <dbReference type="Rhea" id="RHEA:11708"/>
        <dbReference type="ChEBI" id="CHEBI:15377"/>
        <dbReference type="ChEBI" id="CHEBI:15378"/>
        <dbReference type="ChEBI" id="CHEBI:57464"/>
        <dbReference type="ChEBI" id="CHEBI:57540"/>
        <dbReference type="ChEBI" id="CHEBI:57945"/>
        <dbReference type="ChEBI" id="CHEBI:58053"/>
        <dbReference type="EC" id="1.1.1.205"/>
    </reaction>
</comment>
<name>A0A2K9NXF8_BACTC</name>
<evidence type="ECO:0000256" key="2">
    <source>
        <dbReference type="ARBA" id="ARBA00005502"/>
    </source>
</evidence>
<evidence type="ECO:0000256" key="1">
    <source>
        <dbReference type="ARBA" id="ARBA00001958"/>
    </source>
</evidence>
<dbReference type="FunFam" id="3.20.20.70:FF:000424">
    <property type="entry name" value="Inosine-5'-monophosphate dehydrogenase 2"/>
    <property type="match status" value="1"/>
</dbReference>
<sequence length="350" mass="37073">MFSPKEILNRGIGLTFDDVLLVPRYSEVSSRKHPVLKTKITKNYEIDLPVITANMDTITETEMACAMASLGGIGSLHRFMNETEQVAMVKKIQEYLKEKGLKTPIAASIGVKEEGIKRADMLVDAGVQIITLDIAHGDSIMMLETLDYLKKKHSKIDVIAGNVATADGVKRMIERGADAVKVGIGPGSMCTTRIITGHGVPQLSAIALAVSVAEKHGIPVIADGGLKNSGDIVKALCAGASSVMVGSLVSGTFETPGELKGGMKQYRGMASKAAQVSWRGEMPQGMAAEGESTMIPSKGPVSHVINELMGGLRSGMTYIGVDNIKAMSEAALFIQMTASGMSESKPHGVR</sequence>
<dbReference type="GO" id="GO:0006183">
    <property type="term" value="P:GTP biosynthetic process"/>
    <property type="evidence" value="ECO:0007669"/>
    <property type="project" value="TreeGrafter"/>
</dbReference>
<evidence type="ECO:0000256" key="3">
    <source>
        <dbReference type="ARBA" id="ARBA00022749"/>
    </source>
</evidence>
<dbReference type="OrthoDB" id="5287928at2"/>
<comment type="cofactor">
    <cofactor evidence="1">
        <name>K(+)</name>
        <dbReference type="ChEBI" id="CHEBI:29103"/>
    </cofactor>
</comment>
<dbReference type="GO" id="GO:0003938">
    <property type="term" value="F:IMP dehydrogenase activity"/>
    <property type="evidence" value="ECO:0007669"/>
    <property type="project" value="InterPro"/>
</dbReference>
<proteinExistence type="inferred from homology"/>
<dbReference type="CDD" id="cd00381">
    <property type="entry name" value="IMPDH"/>
    <property type="match status" value="1"/>
</dbReference>
<evidence type="ECO:0000259" key="9">
    <source>
        <dbReference type="Pfam" id="PF00478"/>
    </source>
</evidence>
<dbReference type="AlphaFoldDB" id="A0A2K9NXF8"/>